<evidence type="ECO:0000256" key="8">
    <source>
        <dbReference type="ARBA" id="ARBA00022968"/>
    </source>
</evidence>
<reference evidence="13 14" key="1">
    <citation type="submission" date="2019-06" db="EMBL/GenBank/DDBJ databases">
        <authorList>
            <person name="Jiang L."/>
        </authorList>
    </citation>
    <scope>NUCLEOTIDE SEQUENCE [LARGE SCALE GENOMIC DNA]</scope>
    <source>
        <strain evidence="13 14">YIM 48858</strain>
    </source>
</reference>
<evidence type="ECO:0000256" key="7">
    <source>
        <dbReference type="ARBA" id="ARBA00022692"/>
    </source>
</evidence>
<dbReference type="PANTHER" id="PTHR21320:SF3">
    <property type="entry name" value="CYTOCHROME C OXIDASE ASSEMBLY PROTEIN COX11, MITOCHONDRIAL-RELATED"/>
    <property type="match status" value="1"/>
</dbReference>
<dbReference type="PANTHER" id="PTHR21320">
    <property type="entry name" value="CYTOCHROME C OXIDASE ASSEMBLY PROTEIN COX11-RELATED"/>
    <property type="match status" value="1"/>
</dbReference>
<dbReference type="GO" id="GO:0005507">
    <property type="term" value="F:copper ion binding"/>
    <property type="evidence" value="ECO:0007669"/>
    <property type="project" value="InterPro"/>
</dbReference>
<feature type="topological domain" description="Cytoplasmic" evidence="12">
    <location>
        <begin position="1"/>
        <end position="6"/>
    </location>
</feature>
<evidence type="ECO:0000256" key="6">
    <source>
        <dbReference type="ARBA" id="ARBA00022519"/>
    </source>
</evidence>
<evidence type="ECO:0000313" key="13">
    <source>
        <dbReference type="EMBL" id="TNC70954.1"/>
    </source>
</evidence>
<protein>
    <recommendedName>
        <fullName evidence="4 12">Cytochrome c oxidase assembly protein CtaG</fullName>
    </recommendedName>
</protein>
<dbReference type="GO" id="GO:0008535">
    <property type="term" value="P:respiratory chain complex IV assembly"/>
    <property type="evidence" value="ECO:0007669"/>
    <property type="project" value="UniProtKB-UniRule"/>
</dbReference>
<comment type="subcellular location">
    <subcellularLocation>
        <location evidence="2 12">Cell inner membrane</location>
        <topology evidence="2 12">Single-pass type II membrane protein</topology>
        <orientation evidence="2 12">Periplasmic side</orientation>
    </subcellularLocation>
</comment>
<dbReference type="NCBIfam" id="NF003465">
    <property type="entry name" value="PRK05089.1"/>
    <property type="match status" value="1"/>
</dbReference>
<gene>
    <name evidence="12" type="primary">ctaG</name>
    <name evidence="13" type="ORF">FHG71_12485</name>
</gene>
<name>A0A5C4N9I4_9RHOB</name>
<feature type="topological domain" description="Periplasmic" evidence="12">
    <location>
        <begin position="26"/>
        <end position="199"/>
    </location>
</feature>
<comment type="function">
    <text evidence="1 12">Exerts its effect at some terminal stage of cytochrome c oxidase synthesis, probably by being involved in the insertion of the copper B into subunit I.</text>
</comment>
<dbReference type="PIRSF" id="PIRSF005413">
    <property type="entry name" value="COX11"/>
    <property type="match status" value="1"/>
</dbReference>
<sequence length="199" mass="21496">MTPQARTALGAVGLVVAMGSLSFAAVPFYDWFCRVTGFGGATAVSDGGGIAPVEEFVTVRFQASLDRDMPWTFRPVQTEMRVRIGESNLAFYEASNPTDRPVAGQATFNVVPYAAGGYFAKVQCFCFTEQVLQPGQTVQMPVSFYVDPAILDDPEGKYVHEITLGYTFYEIELPQEVEQAALDPETAGALTAAPQASID</sequence>
<keyword evidence="14" id="KW-1185">Reference proteome</keyword>
<keyword evidence="5 12" id="KW-1003">Cell membrane</keyword>
<dbReference type="FunFam" id="2.60.370.10:FF:000001">
    <property type="entry name" value="COX11 cytochrome c oxidase assembly homolog"/>
    <property type="match status" value="1"/>
</dbReference>
<evidence type="ECO:0000256" key="12">
    <source>
        <dbReference type="HAMAP-Rule" id="MF_00155"/>
    </source>
</evidence>
<keyword evidence="7 12" id="KW-0812">Transmembrane</keyword>
<organism evidence="13 14">
    <name type="scientific">Rubellimicrobium roseum</name>
    <dbReference type="NCBI Taxonomy" id="687525"/>
    <lineage>
        <taxon>Bacteria</taxon>
        <taxon>Pseudomonadati</taxon>
        <taxon>Pseudomonadota</taxon>
        <taxon>Alphaproteobacteria</taxon>
        <taxon>Rhodobacterales</taxon>
        <taxon>Roseobacteraceae</taxon>
        <taxon>Rubellimicrobium</taxon>
    </lineage>
</organism>
<keyword evidence="9 12" id="KW-1133">Transmembrane helix</keyword>
<evidence type="ECO:0000256" key="3">
    <source>
        <dbReference type="ARBA" id="ARBA00009620"/>
    </source>
</evidence>
<proteinExistence type="inferred from homology"/>
<comment type="similarity">
    <text evidence="3 12">Belongs to the COX11/CtaG family.</text>
</comment>
<evidence type="ECO:0000256" key="4">
    <source>
        <dbReference type="ARBA" id="ARBA00015384"/>
    </source>
</evidence>
<dbReference type="AlphaFoldDB" id="A0A5C4N9I4"/>
<evidence type="ECO:0000256" key="1">
    <source>
        <dbReference type="ARBA" id="ARBA00004007"/>
    </source>
</evidence>
<evidence type="ECO:0000256" key="9">
    <source>
        <dbReference type="ARBA" id="ARBA00022989"/>
    </source>
</evidence>
<dbReference type="SUPFAM" id="SSF110111">
    <property type="entry name" value="Ctag/Cox11"/>
    <property type="match status" value="1"/>
</dbReference>
<evidence type="ECO:0000256" key="11">
    <source>
        <dbReference type="ARBA" id="ARBA00023136"/>
    </source>
</evidence>
<dbReference type="OrthoDB" id="9804841at2"/>
<comment type="caution">
    <text evidence="13">The sequence shown here is derived from an EMBL/GenBank/DDBJ whole genome shotgun (WGS) entry which is preliminary data.</text>
</comment>
<dbReference type="Pfam" id="PF04442">
    <property type="entry name" value="CtaG_Cox11"/>
    <property type="match status" value="1"/>
</dbReference>
<dbReference type="EMBL" id="VDFV01000016">
    <property type="protein sequence ID" value="TNC70954.1"/>
    <property type="molecule type" value="Genomic_DNA"/>
</dbReference>
<dbReference type="Gene3D" id="2.60.370.10">
    <property type="entry name" value="Ctag/Cox11"/>
    <property type="match status" value="1"/>
</dbReference>
<evidence type="ECO:0000256" key="10">
    <source>
        <dbReference type="ARBA" id="ARBA00023008"/>
    </source>
</evidence>
<keyword evidence="10 12" id="KW-0186">Copper</keyword>
<accession>A0A5C4N9I4</accession>
<dbReference type="InterPro" id="IPR023471">
    <property type="entry name" value="CtaG/Cox11_dom_sf"/>
</dbReference>
<keyword evidence="8 12" id="KW-0735">Signal-anchor</keyword>
<evidence type="ECO:0000256" key="5">
    <source>
        <dbReference type="ARBA" id="ARBA00022475"/>
    </source>
</evidence>
<dbReference type="GO" id="GO:0005886">
    <property type="term" value="C:plasma membrane"/>
    <property type="evidence" value="ECO:0007669"/>
    <property type="project" value="UniProtKB-SubCell"/>
</dbReference>
<dbReference type="InterPro" id="IPR007533">
    <property type="entry name" value="Cyt_c_oxidase_assmbl_CtaG"/>
</dbReference>
<dbReference type="Proteomes" id="UP000305709">
    <property type="component" value="Unassembled WGS sequence"/>
</dbReference>
<dbReference type="RefSeq" id="WP_139082020.1">
    <property type="nucleotide sequence ID" value="NZ_VDFV01000016.1"/>
</dbReference>
<keyword evidence="11 12" id="KW-0472">Membrane</keyword>
<evidence type="ECO:0000313" key="14">
    <source>
        <dbReference type="Proteomes" id="UP000305709"/>
    </source>
</evidence>
<dbReference type="HAMAP" id="MF_00155">
    <property type="entry name" value="CtaG"/>
    <property type="match status" value="1"/>
</dbReference>
<keyword evidence="6 12" id="KW-0997">Cell inner membrane</keyword>
<evidence type="ECO:0000256" key="2">
    <source>
        <dbReference type="ARBA" id="ARBA00004382"/>
    </source>
</evidence>